<evidence type="ECO:0000313" key="3">
    <source>
        <dbReference type="Proteomes" id="UP000295277"/>
    </source>
</evidence>
<comment type="caution">
    <text evidence="2">The sequence shown here is derived from an EMBL/GenBank/DDBJ whole genome shotgun (WGS) entry which is preliminary data.</text>
</comment>
<feature type="transmembrane region" description="Helical" evidence="1">
    <location>
        <begin position="22"/>
        <end position="41"/>
    </location>
</feature>
<dbReference type="RefSeq" id="WP_132693525.1">
    <property type="nucleotide sequence ID" value="NZ_SLVM01000003.1"/>
</dbReference>
<dbReference type="AlphaFoldDB" id="A0A4R1Z0Z0"/>
<name>A0A4R1Z0Z0_9RHOB</name>
<dbReference type="InterPro" id="IPR017495">
    <property type="entry name" value="PuhC"/>
</dbReference>
<evidence type="ECO:0000256" key="1">
    <source>
        <dbReference type="SAM" id="Phobius"/>
    </source>
</evidence>
<gene>
    <name evidence="2" type="ORF">EV216_10394</name>
</gene>
<dbReference type="OrthoDB" id="7848123at2"/>
<dbReference type="NCBIfam" id="TIGR03054">
    <property type="entry name" value="photo_alph_chp1"/>
    <property type="match status" value="1"/>
</dbReference>
<keyword evidence="1" id="KW-1133">Transmembrane helix</keyword>
<accession>A0A4R1Z0Z0</accession>
<dbReference type="EMBL" id="SLVM01000003">
    <property type="protein sequence ID" value="TCM87016.1"/>
    <property type="molecule type" value="Genomic_DNA"/>
</dbReference>
<protein>
    <submittedName>
        <fullName evidence="2">Putative photosynthetic complex assembly protein</fullName>
    </submittedName>
</protein>
<dbReference type="Proteomes" id="UP000295277">
    <property type="component" value="Unassembled WGS sequence"/>
</dbReference>
<keyword evidence="1" id="KW-0472">Membrane</keyword>
<keyword evidence="1" id="KW-0812">Transmembrane</keyword>
<keyword evidence="3" id="KW-1185">Reference proteome</keyword>
<reference evidence="2 3" key="1">
    <citation type="submission" date="2019-03" db="EMBL/GenBank/DDBJ databases">
        <title>Genomic Encyclopedia of Type Strains, Phase IV (KMG-IV): sequencing the most valuable type-strain genomes for metagenomic binning, comparative biology and taxonomic classification.</title>
        <authorList>
            <person name="Goeker M."/>
        </authorList>
    </citation>
    <scope>NUCLEOTIDE SEQUENCE [LARGE SCALE GENOMIC DNA]</scope>
    <source>
        <strain evidence="2 3">DSM 21153</strain>
    </source>
</reference>
<organism evidence="2 3">
    <name type="scientific">Rhodovulum steppense</name>
    <dbReference type="NCBI Taxonomy" id="540251"/>
    <lineage>
        <taxon>Bacteria</taxon>
        <taxon>Pseudomonadati</taxon>
        <taxon>Pseudomonadota</taxon>
        <taxon>Alphaproteobacteria</taxon>
        <taxon>Rhodobacterales</taxon>
        <taxon>Paracoccaceae</taxon>
        <taxon>Rhodovulum</taxon>
    </lineage>
</organism>
<evidence type="ECO:0000313" key="2">
    <source>
        <dbReference type="EMBL" id="TCM87016.1"/>
    </source>
</evidence>
<proteinExistence type="predicted"/>
<sequence>MAATDPHKQPRQQDGMEKIPPILIRAMFGLVLFALVVVAWARLTDQPLSALPDHDAPIAVERQIVIEGSNSGRAIVYDIEGNIIREFGPLEGGFISGVWRVLRHERGKIDAPLDAPVRLVRFESGRLSLYDDLTGWRAELIGFGADNAAAFARLLD</sequence>